<comment type="caution">
    <text evidence="2">The sequence shown here is derived from an EMBL/GenBank/DDBJ whole genome shotgun (WGS) entry which is preliminary data.</text>
</comment>
<dbReference type="EMBL" id="RJLN01000005">
    <property type="protein sequence ID" value="RNM01102.1"/>
    <property type="molecule type" value="Genomic_DNA"/>
</dbReference>
<gene>
    <name evidence="2" type="ORF">EFE23_02875</name>
</gene>
<keyword evidence="3" id="KW-1185">Reference proteome</keyword>
<reference evidence="2 3" key="1">
    <citation type="submission" date="2018-11" db="EMBL/GenBank/DDBJ databases">
        <title>Micromonospora sp. PPF5-17, a new actinomycetes isolated from a hot spring soil.</title>
        <authorList>
            <person name="Thawai C."/>
        </authorList>
    </citation>
    <scope>NUCLEOTIDE SEQUENCE [LARGE SCALE GENOMIC DNA]</scope>
    <source>
        <strain evidence="2 3">PPF5-17</strain>
    </source>
</reference>
<dbReference type="RefSeq" id="WP_123239311.1">
    <property type="nucleotide sequence ID" value="NZ_JAAHBY010000005.1"/>
</dbReference>
<organism evidence="2 3">
    <name type="scientific">Micromonospora solifontis</name>
    <dbReference type="NCBI Taxonomy" id="2487138"/>
    <lineage>
        <taxon>Bacteria</taxon>
        <taxon>Bacillati</taxon>
        <taxon>Actinomycetota</taxon>
        <taxon>Actinomycetes</taxon>
        <taxon>Micromonosporales</taxon>
        <taxon>Micromonosporaceae</taxon>
        <taxon>Micromonospora</taxon>
    </lineage>
</organism>
<evidence type="ECO:0000259" key="1">
    <source>
        <dbReference type="Pfam" id="PF01370"/>
    </source>
</evidence>
<name>A0ABX9WL08_9ACTN</name>
<feature type="domain" description="NAD-dependent epimerase/dehydratase" evidence="1">
    <location>
        <begin position="4"/>
        <end position="195"/>
    </location>
</feature>
<dbReference type="Proteomes" id="UP000280698">
    <property type="component" value="Unassembled WGS sequence"/>
</dbReference>
<dbReference type="Gene3D" id="3.40.50.720">
    <property type="entry name" value="NAD(P)-binding Rossmann-like Domain"/>
    <property type="match status" value="1"/>
</dbReference>
<dbReference type="Pfam" id="PF01370">
    <property type="entry name" value="Epimerase"/>
    <property type="match status" value="1"/>
</dbReference>
<proteinExistence type="predicted"/>
<accession>A0ABX9WL08</accession>
<dbReference type="InterPro" id="IPR036291">
    <property type="entry name" value="NAD(P)-bd_dom_sf"/>
</dbReference>
<protein>
    <submittedName>
        <fullName evidence="2">NAD-dependent epimerase/dehydratase family protein</fullName>
    </submittedName>
</protein>
<dbReference type="SUPFAM" id="SSF51735">
    <property type="entry name" value="NAD(P)-binding Rossmann-fold domains"/>
    <property type="match status" value="1"/>
</dbReference>
<sequence length="335" mass="35433">MRLLMLGGTGFVGGATVREALRRGWSVTVFNRGLHGEVPAGVHRLRGDRTAPDGLAALAGGRWDLVVDTWDGAPRAVRDAARALVDAVPHYVYVSSGSVYAEPVPDRVGEDAATVDAEADAGDGDYPRNKSGGERAAVEVYGDRALLVRAGLILGPGEDIGRLPWWLHRVARGGEVLAPGPRDLPVQYIDVRDLAIWLLDRGSEGVGGAYNAIGRTGHATMGELLDAAVAATGSAATLRWTDPEPILAAGVEPWNDLPIWVPPGHPYRWLQERGVERAYAAGLVCRPVAETVDDTWRWLRAVGGVPPRAGRPARAAVGLAPEREAALLAGTVTGS</sequence>
<dbReference type="PANTHER" id="PTHR43245:SF13">
    <property type="entry name" value="UDP-D-APIOSE_UDP-D-XYLOSE SYNTHASE 2"/>
    <property type="match status" value="1"/>
</dbReference>
<dbReference type="PANTHER" id="PTHR43245">
    <property type="entry name" value="BIFUNCTIONAL POLYMYXIN RESISTANCE PROTEIN ARNA"/>
    <property type="match status" value="1"/>
</dbReference>
<evidence type="ECO:0000313" key="2">
    <source>
        <dbReference type="EMBL" id="RNM01102.1"/>
    </source>
</evidence>
<dbReference type="InterPro" id="IPR050177">
    <property type="entry name" value="Lipid_A_modif_metabolic_enz"/>
</dbReference>
<dbReference type="InterPro" id="IPR001509">
    <property type="entry name" value="Epimerase_deHydtase"/>
</dbReference>
<evidence type="ECO:0000313" key="3">
    <source>
        <dbReference type="Proteomes" id="UP000280698"/>
    </source>
</evidence>